<accession>A0AAE6JBD5</accession>
<proteinExistence type="predicted"/>
<reference evidence="1 3" key="1">
    <citation type="submission" date="2019-08" db="EMBL/GenBank/DDBJ databases">
        <title>Comparative genome analysis confer to the adaptation heavy metal polluted environment.</title>
        <authorList>
            <person name="Li Y."/>
        </authorList>
    </citation>
    <scope>NUCLEOTIDE SEQUENCE [LARGE SCALE GENOMIC DNA]</scope>
    <source>
        <strain evidence="1 3">P2</strain>
    </source>
</reference>
<evidence type="ECO:0000313" key="4">
    <source>
        <dbReference type="Proteomes" id="UP000663940"/>
    </source>
</evidence>
<dbReference type="Proteomes" id="UP000663940">
    <property type="component" value="Chromosome"/>
</dbReference>
<dbReference type="EMBL" id="CP043451">
    <property type="protein sequence ID" value="QEM02534.1"/>
    <property type="molecule type" value="Genomic_DNA"/>
</dbReference>
<dbReference type="AlphaFoldDB" id="A0AAE6JBD5"/>
<dbReference type="EMBL" id="CP071880">
    <property type="protein sequence ID" value="QTE48724.1"/>
    <property type="molecule type" value="Genomic_DNA"/>
</dbReference>
<name>A0AAE6JBD5_9SPHI</name>
<keyword evidence="4" id="KW-1185">Reference proteome</keyword>
<evidence type="ECO:0000313" key="2">
    <source>
        <dbReference type="EMBL" id="QTE48724.1"/>
    </source>
</evidence>
<protein>
    <submittedName>
        <fullName evidence="1">Uncharacterized protein</fullName>
    </submittedName>
</protein>
<organism evidence="1 3">
    <name type="scientific">Mucilaginibacter rubeus</name>
    <dbReference type="NCBI Taxonomy" id="2027860"/>
    <lineage>
        <taxon>Bacteria</taxon>
        <taxon>Pseudomonadati</taxon>
        <taxon>Bacteroidota</taxon>
        <taxon>Sphingobacteriia</taxon>
        <taxon>Sphingobacteriales</taxon>
        <taxon>Sphingobacteriaceae</taxon>
        <taxon>Mucilaginibacter</taxon>
    </lineage>
</organism>
<dbReference type="RefSeq" id="WP_112656658.1">
    <property type="nucleotide sequence ID" value="NZ_CP043451.1"/>
</dbReference>
<gene>
    <name evidence="1" type="ORF">DIU31_002990</name>
    <name evidence="2" type="ORF">J3L21_24755</name>
</gene>
<reference evidence="2 4" key="2">
    <citation type="submission" date="2021-03" db="EMBL/GenBank/DDBJ databases">
        <title>Mucilaginibacter strains isolated from gold and copper mining confer multi heavy-metal resistance.</title>
        <authorList>
            <person name="Li Y."/>
        </authorList>
    </citation>
    <scope>NUCLEOTIDE SEQUENCE [LARGE SCALE GENOMIC DNA]</scope>
    <source>
        <strain evidence="2 4">P2-4</strain>
    </source>
</reference>
<dbReference type="Proteomes" id="UP000250557">
    <property type="component" value="Chromosome"/>
</dbReference>
<sequence>MAVEHPEWISALIVQNVNAYSEGLGSGFKKIMTMEDVGDKAEVENILKSIISSEGIKVQNKPRVQLSPLISIPMLI</sequence>
<evidence type="ECO:0000313" key="3">
    <source>
        <dbReference type="Proteomes" id="UP000250557"/>
    </source>
</evidence>
<evidence type="ECO:0000313" key="1">
    <source>
        <dbReference type="EMBL" id="QEM02534.1"/>
    </source>
</evidence>